<dbReference type="PANTHER" id="PTHR10344">
    <property type="entry name" value="THYMIDYLATE KINASE"/>
    <property type="match status" value="1"/>
</dbReference>
<dbReference type="InterPro" id="IPR039430">
    <property type="entry name" value="Thymidylate_kin-like_dom"/>
</dbReference>
<evidence type="ECO:0000256" key="3">
    <source>
        <dbReference type="ARBA" id="ARBA00017144"/>
    </source>
</evidence>
<reference evidence="13 14" key="1">
    <citation type="journal article" date="2014" name="BMC Genomics">
        <title>Comparison of environmental and isolate Sulfobacillus genomes reveals diverse carbon, sulfur, nitrogen, and hydrogen metabolisms.</title>
        <authorList>
            <person name="Justice N.B."/>
            <person name="Norman A."/>
            <person name="Brown C.T."/>
            <person name="Singh A."/>
            <person name="Thomas B.C."/>
            <person name="Banfield J.F."/>
        </authorList>
    </citation>
    <scope>NUCLEOTIDE SEQUENCE [LARGE SCALE GENOMIC DNA]</scope>
    <source>
        <strain evidence="13">AMDSBA3</strain>
    </source>
</reference>
<dbReference type="AlphaFoldDB" id="A0A2T2WH86"/>
<accession>A0A2T2WH86</accession>
<feature type="domain" description="Thymidylate kinase-like" evidence="12">
    <location>
        <begin position="14"/>
        <end position="191"/>
    </location>
</feature>
<dbReference type="CDD" id="cd01672">
    <property type="entry name" value="TMPK"/>
    <property type="match status" value="1"/>
</dbReference>
<keyword evidence="6 11" id="KW-0547">Nucleotide-binding</keyword>
<evidence type="ECO:0000259" key="12">
    <source>
        <dbReference type="Pfam" id="PF02223"/>
    </source>
</evidence>
<evidence type="ECO:0000256" key="2">
    <source>
        <dbReference type="ARBA" id="ARBA00012980"/>
    </source>
</evidence>
<dbReference type="SUPFAM" id="SSF52540">
    <property type="entry name" value="P-loop containing nucleoside triphosphate hydrolases"/>
    <property type="match status" value="1"/>
</dbReference>
<keyword evidence="5 11" id="KW-0545">Nucleotide biosynthesis</keyword>
<dbReference type="PANTHER" id="PTHR10344:SF4">
    <property type="entry name" value="UMP-CMP KINASE 2, MITOCHONDRIAL"/>
    <property type="match status" value="1"/>
</dbReference>
<evidence type="ECO:0000256" key="5">
    <source>
        <dbReference type="ARBA" id="ARBA00022727"/>
    </source>
</evidence>
<dbReference type="EC" id="2.7.4.9" evidence="2 11"/>
<dbReference type="Proteomes" id="UP000241848">
    <property type="component" value="Unassembled WGS sequence"/>
</dbReference>
<dbReference type="Pfam" id="PF02223">
    <property type="entry name" value="Thymidylate_kin"/>
    <property type="match status" value="1"/>
</dbReference>
<evidence type="ECO:0000256" key="1">
    <source>
        <dbReference type="ARBA" id="ARBA00009776"/>
    </source>
</evidence>
<gene>
    <name evidence="11 13" type="primary">tmk</name>
    <name evidence="13" type="ORF">C7B45_10330</name>
</gene>
<dbReference type="FunFam" id="3.40.50.300:FF:000225">
    <property type="entry name" value="Thymidylate kinase"/>
    <property type="match status" value="1"/>
</dbReference>
<evidence type="ECO:0000256" key="8">
    <source>
        <dbReference type="ARBA" id="ARBA00022840"/>
    </source>
</evidence>
<dbReference type="EMBL" id="PXYV01000031">
    <property type="protein sequence ID" value="PSR21598.1"/>
    <property type="molecule type" value="Genomic_DNA"/>
</dbReference>
<name>A0A2T2WH86_9FIRM</name>
<keyword evidence="7 11" id="KW-0418">Kinase</keyword>
<keyword evidence="4 11" id="KW-0808">Transferase</keyword>
<evidence type="ECO:0000256" key="9">
    <source>
        <dbReference type="ARBA" id="ARBA00048743"/>
    </source>
</evidence>
<protein>
    <recommendedName>
        <fullName evidence="3 11">Thymidylate kinase</fullName>
        <ecNumber evidence="2 11">2.7.4.9</ecNumber>
    </recommendedName>
    <alternativeName>
        <fullName evidence="11">dTMP kinase</fullName>
    </alternativeName>
</protein>
<sequence>MGRAVMTSGLLISLEGIDGVGKTTQIERICAWLRDRVDEVLAVREPGGTPLGEALRELILQRVEAQSSLAEFLVFAAARAELVETVVLPALARGAVVVMDRFIDSSVSYQAFGHGLAVKIVDQINRVVVHERTPDLTIWLKGDPFPMARADRVEERDAQYYARVEQGYQWLVQQEPQRWLVVDSRQSPDEVFGLLQERIETLLNDM</sequence>
<dbReference type="Gene3D" id="3.40.50.300">
    <property type="entry name" value="P-loop containing nucleotide triphosphate hydrolases"/>
    <property type="match status" value="1"/>
</dbReference>
<evidence type="ECO:0000256" key="11">
    <source>
        <dbReference type="HAMAP-Rule" id="MF_00165"/>
    </source>
</evidence>
<keyword evidence="8 11" id="KW-0067">ATP-binding</keyword>
<dbReference type="InterPro" id="IPR027417">
    <property type="entry name" value="P-loop_NTPase"/>
</dbReference>
<proteinExistence type="inferred from homology"/>
<dbReference type="GO" id="GO:0006235">
    <property type="term" value="P:dTTP biosynthetic process"/>
    <property type="evidence" value="ECO:0007669"/>
    <property type="project" value="UniProtKB-UniRule"/>
</dbReference>
<comment type="similarity">
    <text evidence="1 11">Belongs to the thymidylate kinase family.</text>
</comment>
<dbReference type="GO" id="GO:0006233">
    <property type="term" value="P:dTDP biosynthetic process"/>
    <property type="evidence" value="ECO:0007669"/>
    <property type="project" value="InterPro"/>
</dbReference>
<dbReference type="InterPro" id="IPR018094">
    <property type="entry name" value="Thymidylate_kinase"/>
</dbReference>
<organism evidence="13 14">
    <name type="scientific">Sulfobacillus acidophilus</name>
    <dbReference type="NCBI Taxonomy" id="53633"/>
    <lineage>
        <taxon>Bacteria</taxon>
        <taxon>Bacillati</taxon>
        <taxon>Bacillota</taxon>
        <taxon>Clostridia</taxon>
        <taxon>Eubacteriales</taxon>
        <taxon>Clostridiales Family XVII. Incertae Sedis</taxon>
        <taxon>Sulfobacillus</taxon>
    </lineage>
</organism>
<evidence type="ECO:0000256" key="10">
    <source>
        <dbReference type="ARBA" id="ARBA00057735"/>
    </source>
</evidence>
<feature type="binding site" evidence="11">
    <location>
        <begin position="16"/>
        <end position="23"/>
    </location>
    <ligand>
        <name>ATP</name>
        <dbReference type="ChEBI" id="CHEBI:30616"/>
    </ligand>
</feature>
<evidence type="ECO:0000256" key="4">
    <source>
        <dbReference type="ARBA" id="ARBA00022679"/>
    </source>
</evidence>
<dbReference type="NCBIfam" id="TIGR00041">
    <property type="entry name" value="DTMP_kinase"/>
    <property type="match status" value="1"/>
</dbReference>
<evidence type="ECO:0000313" key="13">
    <source>
        <dbReference type="EMBL" id="PSR21598.1"/>
    </source>
</evidence>
<dbReference type="GO" id="GO:0005524">
    <property type="term" value="F:ATP binding"/>
    <property type="evidence" value="ECO:0007669"/>
    <property type="project" value="UniProtKB-UniRule"/>
</dbReference>
<dbReference type="GO" id="GO:0006227">
    <property type="term" value="P:dUDP biosynthetic process"/>
    <property type="evidence" value="ECO:0007669"/>
    <property type="project" value="TreeGrafter"/>
</dbReference>
<comment type="catalytic activity">
    <reaction evidence="9 11">
        <text>dTMP + ATP = dTDP + ADP</text>
        <dbReference type="Rhea" id="RHEA:13517"/>
        <dbReference type="ChEBI" id="CHEBI:30616"/>
        <dbReference type="ChEBI" id="CHEBI:58369"/>
        <dbReference type="ChEBI" id="CHEBI:63528"/>
        <dbReference type="ChEBI" id="CHEBI:456216"/>
        <dbReference type="EC" id="2.7.4.9"/>
    </reaction>
</comment>
<evidence type="ECO:0000256" key="7">
    <source>
        <dbReference type="ARBA" id="ARBA00022777"/>
    </source>
</evidence>
<comment type="function">
    <text evidence="10 11">Phosphorylation of dTMP to form dTDP in both de novo and salvage pathways of dTTP synthesis.</text>
</comment>
<comment type="caution">
    <text evidence="13">The sequence shown here is derived from an EMBL/GenBank/DDBJ whole genome shotgun (WGS) entry which is preliminary data.</text>
</comment>
<evidence type="ECO:0000313" key="14">
    <source>
        <dbReference type="Proteomes" id="UP000241848"/>
    </source>
</evidence>
<dbReference type="GO" id="GO:0005829">
    <property type="term" value="C:cytosol"/>
    <property type="evidence" value="ECO:0007669"/>
    <property type="project" value="TreeGrafter"/>
</dbReference>
<dbReference type="HAMAP" id="MF_00165">
    <property type="entry name" value="Thymidylate_kinase"/>
    <property type="match status" value="1"/>
</dbReference>
<evidence type="ECO:0000256" key="6">
    <source>
        <dbReference type="ARBA" id="ARBA00022741"/>
    </source>
</evidence>
<dbReference type="GO" id="GO:0004798">
    <property type="term" value="F:dTMP kinase activity"/>
    <property type="evidence" value="ECO:0007669"/>
    <property type="project" value="UniProtKB-UniRule"/>
</dbReference>